<dbReference type="EMBL" id="RSCK01000001">
    <property type="protein sequence ID" value="RUT14528.1"/>
    <property type="molecule type" value="Genomic_DNA"/>
</dbReference>
<sequence>MYGIFTANNRVASINEALYQLLKRFDCIDSSNQIEIASINSLYYEFQLRKQLFSTNTSWIIGDCYYPWRETMKAIDDIAALYYTHKLLTIQAC</sequence>
<evidence type="ECO:0000313" key="1">
    <source>
        <dbReference type="EMBL" id="RUT14528.1"/>
    </source>
</evidence>
<dbReference type="Proteomes" id="UP000282574">
    <property type="component" value="Unassembled WGS sequence"/>
</dbReference>
<protein>
    <submittedName>
        <fullName evidence="1">Uncharacterized protein</fullName>
    </submittedName>
</protein>
<gene>
    <name evidence="1" type="ORF">DSM107010_00740</name>
</gene>
<reference evidence="1 2" key="1">
    <citation type="journal article" date="2019" name="Genome Biol. Evol.">
        <title>Day and night: Metabolic profiles and evolutionary relationships of six axenic non-marine cyanobacteria.</title>
        <authorList>
            <person name="Will S.E."/>
            <person name="Henke P."/>
            <person name="Boedeker C."/>
            <person name="Huang S."/>
            <person name="Brinkmann H."/>
            <person name="Rohde M."/>
            <person name="Jarek M."/>
            <person name="Friedl T."/>
            <person name="Seufert S."/>
            <person name="Schumacher M."/>
            <person name="Overmann J."/>
            <person name="Neumann-Schaal M."/>
            <person name="Petersen J."/>
        </authorList>
    </citation>
    <scope>NUCLEOTIDE SEQUENCE [LARGE SCALE GENOMIC DNA]</scope>
    <source>
        <strain evidence="1 2">SAG 39.79</strain>
    </source>
</reference>
<dbReference type="AlphaFoldDB" id="A0AB37USZ6"/>
<organism evidence="1 2">
    <name type="scientific">Chroococcidiopsis cubana SAG 39.79</name>
    <dbReference type="NCBI Taxonomy" id="388085"/>
    <lineage>
        <taxon>Bacteria</taxon>
        <taxon>Bacillati</taxon>
        <taxon>Cyanobacteriota</taxon>
        <taxon>Cyanophyceae</taxon>
        <taxon>Chroococcidiopsidales</taxon>
        <taxon>Chroococcidiopsidaceae</taxon>
        <taxon>Chroococcidiopsis</taxon>
    </lineage>
</organism>
<name>A0AB37USZ6_9CYAN</name>
<evidence type="ECO:0000313" key="2">
    <source>
        <dbReference type="Proteomes" id="UP000282574"/>
    </source>
</evidence>
<dbReference type="RefSeq" id="WP_106165850.1">
    <property type="nucleotide sequence ID" value="NZ_JAVKZF010000005.1"/>
</dbReference>
<comment type="caution">
    <text evidence="1">The sequence shown here is derived from an EMBL/GenBank/DDBJ whole genome shotgun (WGS) entry which is preliminary data.</text>
</comment>
<accession>A0AB37USZ6</accession>
<proteinExistence type="predicted"/>
<keyword evidence="2" id="KW-1185">Reference proteome</keyword>